<feature type="transmembrane region" description="Helical" evidence="1">
    <location>
        <begin position="104"/>
        <end position="137"/>
    </location>
</feature>
<feature type="transmembrane region" description="Helical" evidence="1">
    <location>
        <begin position="58"/>
        <end position="74"/>
    </location>
</feature>
<proteinExistence type="predicted"/>
<gene>
    <name evidence="2" type="ORF">SLOPH_1108</name>
</gene>
<keyword evidence="1" id="KW-0812">Transmembrane</keyword>
<comment type="caution">
    <text evidence="2">The sequence shown here is derived from an EMBL/GenBank/DDBJ whole genome shotgun (WGS) entry which is preliminary data.</text>
</comment>
<keyword evidence="1" id="KW-1133">Transmembrane helix</keyword>
<organism evidence="2 3">
    <name type="scientific">Spraguea lophii (strain 42_110)</name>
    <name type="common">Microsporidian parasite</name>
    <dbReference type="NCBI Taxonomy" id="1358809"/>
    <lineage>
        <taxon>Eukaryota</taxon>
        <taxon>Fungi</taxon>
        <taxon>Fungi incertae sedis</taxon>
        <taxon>Microsporidia</taxon>
        <taxon>Spragueidae</taxon>
        <taxon>Spraguea</taxon>
    </lineage>
</organism>
<accession>S7W9V7</accession>
<keyword evidence="1" id="KW-0472">Membrane</keyword>
<dbReference type="AlphaFoldDB" id="S7W9V7"/>
<keyword evidence="3" id="KW-1185">Reference proteome</keyword>
<feature type="transmembrane region" description="Helical" evidence="1">
    <location>
        <begin position="157"/>
        <end position="175"/>
    </location>
</feature>
<evidence type="ECO:0000256" key="1">
    <source>
        <dbReference type="SAM" id="Phobius"/>
    </source>
</evidence>
<name>S7W9V7_SPRLO</name>
<sequence length="199" mass="22832">MLIKTLLFQKISCSFLTDFYNGIEKNIDTNKQVIAYTALLLISSFLALVGIIFMKTSLAMLISISVSGAFYYISRHVAENKKVLFLNTNEVEKLINFVEKNKLWIGLLVLVISIILASILVFVVKSIIILGSILLSIYVYNEIFSQYSLLGIKLENVWIRLGCIRFVFGGGYFYFYETTKICSSRVICNCWWIYFFPNT</sequence>
<dbReference type="EMBL" id="ATCN01000713">
    <property type="protein sequence ID" value="EPR78547.1"/>
    <property type="molecule type" value="Genomic_DNA"/>
</dbReference>
<protein>
    <submittedName>
        <fullName evidence="2">Uncharacterized protein</fullName>
    </submittedName>
</protein>
<evidence type="ECO:0000313" key="2">
    <source>
        <dbReference type="EMBL" id="EPR78547.1"/>
    </source>
</evidence>
<evidence type="ECO:0000313" key="3">
    <source>
        <dbReference type="Proteomes" id="UP000014978"/>
    </source>
</evidence>
<dbReference type="InParanoid" id="S7W9V7"/>
<reference evidence="3" key="1">
    <citation type="journal article" date="2013" name="PLoS Genet.">
        <title>The genome of Spraguea lophii and the basis of host-microsporidian interactions.</title>
        <authorList>
            <person name="Campbell S.E."/>
            <person name="Williams T.A."/>
            <person name="Yousuf A."/>
            <person name="Soanes D.M."/>
            <person name="Paszkiewicz K.H."/>
            <person name="Williams B.A.P."/>
        </authorList>
    </citation>
    <scope>NUCLEOTIDE SEQUENCE [LARGE SCALE GENOMIC DNA]</scope>
    <source>
        <strain evidence="3">42_110</strain>
    </source>
</reference>
<feature type="transmembrane region" description="Helical" evidence="1">
    <location>
        <begin position="33"/>
        <end position="52"/>
    </location>
</feature>
<dbReference type="HOGENOM" id="CLU_1372996_0_0_1"/>
<dbReference type="Proteomes" id="UP000014978">
    <property type="component" value="Unassembled WGS sequence"/>
</dbReference>
<dbReference type="VEuPathDB" id="MicrosporidiaDB:SLOPH_1108"/>